<gene>
    <name evidence="3" type="ORF">GCM10012287_44220</name>
</gene>
<dbReference type="Gene3D" id="1.10.10.1830">
    <property type="entry name" value="Non-ribosomal peptide synthase, adenylation domain"/>
    <property type="match status" value="1"/>
</dbReference>
<accession>A0ABQ2MN01</accession>
<protein>
    <recommendedName>
        <fullName evidence="2">Condensation domain-containing protein</fullName>
    </recommendedName>
</protein>
<dbReference type="InterPro" id="IPR044894">
    <property type="entry name" value="TubC_N_sf"/>
</dbReference>
<dbReference type="InterPro" id="IPR023213">
    <property type="entry name" value="CAT-like_dom_sf"/>
</dbReference>
<dbReference type="PANTHER" id="PTHR45527:SF1">
    <property type="entry name" value="FATTY ACID SYNTHASE"/>
    <property type="match status" value="1"/>
</dbReference>
<feature type="domain" description="Condensation" evidence="2">
    <location>
        <begin position="98"/>
        <end position="159"/>
    </location>
</feature>
<feature type="domain" description="Condensation" evidence="2">
    <location>
        <begin position="184"/>
        <end position="537"/>
    </location>
</feature>
<dbReference type="SUPFAM" id="SSF52777">
    <property type="entry name" value="CoA-dependent acyltransferases"/>
    <property type="match status" value="2"/>
</dbReference>
<proteinExistence type="predicted"/>
<comment type="caution">
    <text evidence="3">The sequence shown here is derived from an EMBL/GenBank/DDBJ whole genome shotgun (WGS) entry which is preliminary data.</text>
</comment>
<evidence type="ECO:0000259" key="2">
    <source>
        <dbReference type="Pfam" id="PF00668"/>
    </source>
</evidence>
<keyword evidence="4" id="KW-1185">Reference proteome</keyword>
<dbReference type="Gene3D" id="3.30.559.30">
    <property type="entry name" value="Nonribosomal peptide synthetase, condensation domain"/>
    <property type="match status" value="1"/>
</dbReference>
<reference evidence="4" key="1">
    <citation type="journal article" date="2019" name="Int. J. Syst. Evol. Microbiol.">
        <title>The Global Catalogue of Microorganisms (GCM) 10K type strain sequencing project: providing services to taxonomists for standard genome sequencing and annotation.</title>
        <authorList>
            <consortium name="The Broad Institute Genomics Platform"/>
            <consortium name="The Broad Institute Genome Sequencing Center for Infectious Disease"/>
            <person name="Wu L."/>
            <person name="Ma J."/>
        </authorList>
    </citation>
    <scope>NUCLEOTIDE SEQUENCE [LARGE SCALE GENOMIC DNA]</scope>
    <source>
        <strain evidence="4">CGMCC 4.7178</strain>
    </source>
</reference>
<evidence type="ECO:0000313" key="4">
    <source>
        <dbReference type="Proteomes" id="UP000631535"/>
    </source>
</evidence>
<dbReference type="Proteomes" id="UP000631535">
    <property type="component" value="Unassembled WGS sequence"/>
</dbReference>
<dbReference type="PANTHER" id="PTHR45527">
    <property type="entry name" value="NONRIBOSOMAL PEPTIDE SYNTHETASE"/>
    <property type="match status" value="1"/>
</dbReference>
<dbReference type="Gene3D" id="3.30.559.10">
    <property type="entry name" value="Chloramphenicol acetyltransferase-like domain"/>
    <property type="match status" value="1"/>
</dbReference>
<evidence type="ECO:0000256" key="1">
    <source>
        <dbReference type="SAM" id="MobiDB-lite"/>
    </source>
</evidence>
<dbReference type="RefSeq" id="WP_189038943.1">
    <property type="nucleotide sequence ID" value="NZ_BMMP01000015.1"/>
</dbReference>
<organism evidence="3 4">
    <name type="scientific">Streptomyces daqingensis</name>
    <dbReference type="NCBI Taxonomy" id="1472640"/>
    <lineage>
        <taxon>Bacteria</taxon>
        <taxon>Bacillati</taxon>
        <taxon>Actinomycetota</taxon>
        <taxon>Actinomycetes</taxon>
        <taxon>Kitasatosporales</taxon>
        <taxon>Streptomycetaceae</taxon>
        <taxon>Streptomyces</taxon>
    </lineage>
</organism>
<dbReference type="InterPro" id="IPR001242">
    <property type="entry name" value="Condensation_dom"/>
</dbReference>
<feature type="compositionally biased region" description="Acidic residues" evidence="1">
    <location>
        <begin position="69"/>
        <end position="96"/>
    </location>
</feature>
<dbReference type="Pfam" id="PF00668">
    <property type="entry name" value="Condensation"/>
    <property type="match status" value="2"/>
</dbReference>
<name>A0ABQ2MN01_9ACTN</name>
<evidence type="ECO:0000313" key="3">
    <source>
        <dbReference type="EMBL" id="GGO54689.1"/>
    </source>
</evidence>
<feature type="region of interest" description="Disordered" evidence="1">
    <location>
        <begin position="59"/>
        <end position="117"/>
    </location>
</feature>
<sequence length="552" mass="59726">MTLTADCSLETLLSYVAREDVRLSASGGALRYDAPARSAGPLLEAALRRHKPALLARLAAGTAEASREDADDAEDGVPADPEAADPEAADPEDAGTVEERAPATREQSGMVMRHEQTKEPQVWNVALRLRCEGPLDVPALRRALEKLVHRHHALRSRYAWEQAMASTGTGGTRSAAAEPSPGRKLWQEVLAPRPVSLPVEDLREVSPPERAERLEAACDRIAQTPFDVARSVQPRVKLFRTGDESRTLMFVLHHISCDGWSVSVLLKELGTLYGNEAGHLPLRPLPPPTSQCTDYARLQASSALPEEEHRRRVDFWADRLAGCRPDSGLPADRPRPAVLSGRGATAHAVVPAELFGALRDFARETGTTPYAVMLAVLVRLLHHLSGRGEAVLSTAYANRAHPSTDTLVTCTATIVILRLRTDGDETLSELCRQVTAGLAEGITNFIPYARIREGLSRHHGVELPSSIPLGATYQNSVDLSVDLPGVSTTVTDQTGLTARRDCSFSFLPCADGTAEIHTEFSTDLYEPATVEGWLAEYAGLAGAMLREARAVP</sequence>
<dbReference type="EMBL" id="BMMP01000015">
    <property type="protein sequence ID" value="GGO54689.1"/>
    <property type="molecule type" value="Genomic_DNA"/>
</dbReference>